<dbReference type="EMBL" id="FNKQ01000005">
    <property type="protein sequence ID" value="SDR09322.1"/>
    <property type="molecule type" value="Genomic_DNA"/>
</dbReference>
<feature type="domain" description="HTH iclR-type" evidence="4">
    <location>
        <begin position="14"/>
        <end position="73"/>
    </location>
</feature>
<keyword evidence="9" id="KW-1185">Reference proteome</keyword>
<proteinExistence type="predicted"/>
<gene>
    <name evidence="6" type="ORF">DWB78_16680</name>
    <name evidence="7" type="ORF">SAMN05216278_3580</name>
</gene>
<dbReference type="GO" id="GO:0045892">
    <property type="term" value="P:negative regulation of DNA-templated transcription"/>
    <property type="evidence" value="ECO:0007669"/>
    <property type="project" value="TreeGrafter"/>
</dbReference>
<dbReference type="Pfam" id="PF01614">
    <property type="entry name" value="IclR_C"/>
    <property type="match status" value="1"/>
</dbReference>
<dbReference type="InterPro" id="IPR036390">
    <property type="entry name" value="WH_DNA-bd_sf"/>
</dbReference>
<dbReference type="InterPro" id="IPR036388">
    <property type="entry name" value="WH-like_DNA-bd_sf"/>
</dbReference>
<dbReference type="RefSeq" id="WP_092539068.1">
    <property type="nucleotide sequence ID" value="NZ_FNKQ01000005.1"/>
</dbReference>
<dbReference type="InterPro" id="IPR050707">
    <property type="entry name" value="HTH_MetabolicPath_Reg"/>
</dbReference>
<dbReference type="OrthoDB" id="14763at2157"/>
<dbReference type="GO" id="GO:0003700">
    <property type="term" value="F:DNA-binding transcription factor activity"/>
    <property type="evidence" value="ECO:0007669"/>
    <property type="project" value="TreeGrafter"/>
</dbReference>
<dbReference type="PROSITE" id="PS51077">
    <property type="entry name" value="HTH_ICLR"/>
    <property type="match status" value="1"/>
</dbReference>
<dbReference type="Proteomes" id="UP000255421">
    <property type="component" value="Unassembled WGS sequence"/>
</dbReference>
<dbReference type="InterPro" id="IPR014757">
    <property type="entry name" value="Tscrpt_reg_IclR_C"/>
</dbReference>
<dbReference type="Pfam" id="PF09339">
    <property type="entry name" value="HTH_IclR"/>
    <property type="match status" value="1"/>
</dbReference>
<dbReference type="SMART" id="SM00346">
    <property type="entry name" value="HTH_ICLR"/>
    <property type="match status" value="1"/>
</dbReference>
<dbReference type="PROSITE" id="PS51078">
    <property type="entry name" value="ICLR_ED"/>
    <property type="match status" value="1"/>
</dbReference>
<keyword evidence="1" id="KW-0805">Transcription regulation</keyword>
<reference evidence="8" key="2">
    <citation type="submission" date="2016-10" db="EMBL/GenBank/DDBJ databases">
        <authorList>
            <person name="Varghese N."/>
            <person name="Submissions S."/>
        </authorList>
    </citation>
    <scope>NUCLEOTIDE SEQUENCE [LARGE SCALE GENOMIC DNA]</scope>
    <source>
        <strain evidence="8">CGMCC 1.12397</strain>
    </source>
</reference>
<name>A0A1H1G7U0_9EURY</name>
<keyword evidence="3" id="KW-0804">Transcription</keyword>
<dbReference type="Gene3D" id="3.30.450.40">
    <property type="match status" value="1"/>
</dbReference>
<evidence type="ECO:0000313" key="7">
    <source>
        <dbReference type="EMBL" id="SDR09322.1"/>
    </source>
</evidence>
<dbReference type="EMBL" id="QQST01000003">
    <property type="protein sequence ID" value="RDI69786.1"/>
    <property type="molecule type" value="Genomic_DNA"/>
</dbReference>
<evidence type="ECO:0000259" key="4">
    <source>
        <dbReference type="PROSITE" id="PS51077"/>
    </source>
</evidence>
<sequence>MSRNDVESGTGDTISSLERAFEIVDFLESAERAGVTETADALDIPKSTVHIYLKTLERLDLVVREGDSYRLGFRFLEYGGVVRNRSRLYRAAKLEVDKLARETGEVANLGIEENGLRVLLYKSEVADAIHDNAPIGEYTNMHWTALGKAMLAHYPRERVDAIVHEHGLPRANEHTITTREELHDELETTRERGYSVEDQDRRKGVLTIGVPVMDRSTDEVISAVSVSGPVNRVRSPEKMSELADAVKSTANVIELRYAHY</sequence>
<dbReference type="PANTHER" id="PTHR30136">
    <property type="entry name" value="HELIX-TURN-HELIX TRANSCRIPTIONAL REGULATOR, ICLR FAMILY"/>
    <property type="match status" value="1"/>
</dbReference>
<dbReference type="GO" id="GO:0003677">
    <property type="term" value="F:DNA binding"/>
    <property type="evidence" value="ECO:0007669"/>
    <property type="project" value="UniProtKB-KW"/>
</dbReference>
<dbReference type="SUPFAM" id="SSF55781">
    <property type="entry name" value="GAF domain-like"/>
    <property type="match status" value="1"/>
</dbReference>
<feature type="domain" description="IclR-ED" evidence="5">
    <location>
        <begin position="74"/>
        <end position="259"/>
    </location>
</feature>
<dbReference type="PANTHER" id="PTHR30136:SF35">
    <property type="entry name" value="HTH-TYPE TRANSCRIPTIONAL REGULATOR RV1719"/>
    <property type="match status" value="1"/>
</dbReference>
<dbReference type="InterPro" id="IPR005471">
    <property type="entry name" value="Tscrpt_reg_IclR_N"/>
</dbReference>
<dbReference type="Gene3D" id="1.10.10.10">
    <property type="entry name" value="Winged helix-like DNA-binding domain superfamily/Winged helix DNA-binding domain"/>
    <property type="match status" value="1"/>
</dbReference>
<evidence type="ECO:0000313" key="6">
    <source>
        <dbReference type="EMBL" id="RDI69786.1"/>
    </source>
</evidence>
<keyword evidence="2" id="KW-0238">DNA-binding</keyword>
<protein>
    <submittedName>
        <fullName evidence="6">IclR family transcriptional regulator</fullName>
    </submittedName>
    <submittedName>
        <fullName evidence="7">Transcriptional regulator, IclR family</fullName>
    </submittedName>
</protein>
<accession>A0A1H1G7U0</accession>
<organism evidence="7 8">
    <name type="scientific">Halopelagius longus</name>
    <dbReference type="NCBI Taxonomy" id="1236180"/>
    <lineage>
        <taxon>Archaea</taxon>
        <taxon>Methanobacteriati</taxon>
        <taxon>Methanobacteriota</taxon>
        <taxon>Stenosarchaea group</taxon>
        <taxon>Halobacteria</taxon>
        <taxon>Halobacteriales</taxon>
        <taxon>Haloferacaceae</taxon>
    </lineage>
</organism>
<evidence type="ECO:0000313" key="9">
    <source>
        <dbReference type="Proteomes" id="UP000255421"/>
    </source>
</evidence>
<dbReference type="SUPFAM" id="SSF46785">
    <property type="entry name" value="Winged helix' DNA-binding domain"/>
    <property type="match status" value="1"/>
</dbReference>
<evidence type="ECO:0000256" key="1">
    <source>
        <dbReference type="ARBA" id="ARBA00023015"/>
    </source>
</evidence>
<reference evidence="7" key="1">
    <citation type="submission" date="2016-10" db="EMBL/GenBank/DDBJ databases">
        <authorList>
            <person name="de Groot N.N."/>
        </authorList>
    </citation>
    <scope>NUCLEOTIDE SEQUENCE [LARGE SCALE GENOMIC DNA]</scope>
    <source>
        <strain evidence="7">CGMCC 1.12397</strain>
    </source>
</reference>
<evidence type="ECO:0000259" key="5">
    <source>
        <dbReference type="PROSITE" id="PS51078"/>
    </source>
</evidence>
<evidence type="ECO:0000256" key="3">
    <source>
        <dbReference type="ARBA" id="ARBA00023163"/>
    </source>
</evidence>
<dbReference type="Proteomes" id="UP000199289">
    <property type="component" value="Unassembled WGS sequence"/>
</dbReference>
<dbReference type="InterPro" id="IPR029016">
    <property type="entry name" value="GAF-like_dom_sf"/>
</dbReference>
<dbReference type="AlphaFoldDB" id="A0A1H1G7U0"/>
<evidence type="ECO:0000313" key="8">
    <source>
        <dbReference type="Proteomes" id="UP000199289"/>
    </source>
</evidence>
<reference evidence="6 9" key="3">
    <citation type="submission" date="2018-07" db="EMBL/GenBank/DDBJ databases">
        <title>Genome sequence of extremly halophilic archaeon Halopelagius longus strain BC12-B1.</title>
        <authorList>
            <person name="Zhang X."/>
        </authorList>
    </citation>
    <scope>NUCLEOTIDE SEQUENCE [LARGE SCALE GENOMIC DNA]</scope>
    <source>
        <strain evidence="6 9">BC12-B1</strain>
    </source>
</reference>
<evidence type="ECO:0000256" key="2">
    <source>
        <dbReference type="ARBA" id="ARBA00023125"/>
    </source>
</evidence>